<dbReference type="SUPFAM" id="SSF48208">
    <property type="entry name" value="Six-hairpin glycosidases"/>
    <property type="match status" value="1"/>
</dbReference>
<evidence type="ECO:0000256" key="3">
    <source>
        <dbReference type="PIRSR" id="PIRSR610905-1"/>
    </source>
</evidence>
<feature type="active site" description="Proton donor" evidence="3">
    <location>
        <position position="178"/>
    </location>
</feature>
<evidence type="ECO:0000256" key="4">
    <source>
        <dbReference type="PIRSR" id="PIRSR610905-2"/>
    </source>
</evidence>
<reference evidence="7 8" key="1">
    <citation type="submission" date="2018-08" db="EMBL/GenBank/DDBJ databases">
        <title>A genome reference for cultivated species of the human gut microbiota.</title>
        <authorList>
            <person name="Zou Y."/>
            <person name="Xue W."/>
            <person name="Luo G."/>
        </authorList>
    </citation>
    <scope>NUCLEOTIDE SEQUENCE [LARGE SCALE GENOMIC DNA]</scope>
    <source>
        <strain evidence="7 8">AM27-17</strain>
    </source>
</reference>
<feature type="binding site" evidence="4">
    <location>
        <position position="178"/>
    </location>
    <ligand>
        <name>substrate</name>
    </ligand>
</feature>
<feature type="signal peptide" evidence="5">
    <location>
        <begin position="1"/>
        <end position="22"/>
    </location>
</feature>
<evidence type="ECO:0000256" key="2">
    <source>
        <dbReference type="ARBA" id="ARBA00038358"/>
    </source>
</evidence>
<dbReference type="EMBL" id="QSKV01000015">
    <property type="protein sequence ID" value="RHE89216.1"/>
    <property type="molecule type" value="Genomic_DNA"/>
</dbReference>
<sequence length="783" mass="89322">MKSIIKKIFPLALSLITLNVGATNQNNESLEQMIERGLNRATSQSLLLAKTLESQSGILPRTYEKGSVQTIHYDHWVSGFFPGVLWQLYENNGDKQLRRYAEMMTDRVEPAKKMTVTHDLGFMLYCSFGQGYRLTGNKHYLDVINEGTQSLLTRWNPKLGVIKSWESGGHWQYPVIIDNMMNLEMLCFMTREFSDRHYIRIAEQHAQTTMKNHFRPDYSTYHVVSYDTISGQPHAKNTAQGWADESSWSRGQAWGLYGYTMMYRETLNRQYLEQACHIADFLLRHPRMPKDKVPYWDYDAPDIPKAKRDASAAAVMASALIELSQLDPSDKAAEWLAFAEDQLRTLSSADYLAEEGEIGGFIIKHSVGHLKAKSEVDVPLTYGDYYYVEALMRLKKLLSKGDGKTDRRVWVQTMTRIAAPVLENLAAGTLKQNMPFESLSLEPLRREVSYLEAVGRTICGIAPWLELGPDNTEEGQLRAHFINLVVKGLKNAVNPQSADYLVFDNRFPQPLVDAAFLAEGILRAPTQIWNRLDKQTQEWLVNEWKKSRSIKPFESNWLLFASIIETALLEFTGDYDAERLNCGVRRFRDEWYKGDAWYGDGKYFHLDYYNSLVIHPMLTEVLAVMQKHGLQEADFLPQQQRRHGHFAQQLERMISPEGSYPVIGRSIAYRLGSFHALADAALLHLLPAEINPAQVRCALTAVMQRQFNQPHTFDTNGWLRVGYAGSQINMGEEYINTGSIYLCMAAFLPLGLPEMDAFWANPPVDWTALKAWHGVDVGSDHAI</sequence>
<feature type="binding site" evidence="4">
    <location>
        <position position="238"/>
    </location>
    <ligand>
        <name>substrate</name>
    </ligand>
</feature>
<feature type="binding site" evidence="4">
    <location>
        <position position="254"/>
    </location>
    <ligand>
        <name>substrate</name>
    </ligand>
</feature>
<dbReference type="Gene3D" id="1.50.10.10">
    <property type="match status" value="1"/>
</dbReference>
<keyword evidence="1" id="KW-0378">Hydrolase</keyword>
<dbReference type="PANTHER" id="PTHR36845:SF1">
    <property type="entry name" value="HYDROLASE, PUTATIVE (AFU_ORTHOLOGUE AFUA_7G05090)-RELATED"/>
    <property type="match status" value="1"/>
</dbReference>
<dbReference type="InterPro" id="IPR008928">
    <property type="entry name" value="6-hairpin_glycosidase_sf"/>
</dbReference>
<dbReference type="Proteomes" id="UP000285650">
    <property type="component" value="Unassembled WGS sequence"/>
</dbReference>
<feature type="active site" description="Nucleophile" evidence="3">
    <location>
        <position position="119"/>
    </location>
</feature>
<dbReference type="AlphaFoldDB" id="A0A414L3H8"/>
<name>A0A414L3H8_9BACE</name>
<protein>
    <submittedName>
        <fullName evidence="7">DUF2264 domain-containing protein</fullName>
    </submittedName>
</protein>
<dbReference type="GO" id="GO:0000272">
    <property type="term" value="P:polysaccharide catabolic process"/>
    <property type="evidence" value="ECO:0007669"/>
    <property type="project" value="TreeGrafter"/>
</dbReference>
<comment type="caution">
    <text evidence="7">The sequence shown here is derived from an EMBL/GenBank/DDBJ whole genome shotgun (WGS) entry which is preliminary data.</text>
</comment>
<proteinExistence type="inferred from homology"/>
<dbReference type="InterPro" id="IPR012341">
    <property type="entry name" value="6hp_glycosidase-like_sf"/>
</dbReference>
<evidence type="ECO:0000256" key="1">
    <source>
        <dbReference type="ARBA" id="ARBA00022801"/>
    </source>
</evidence>
<evidence type="ECO:0000256" key="5">
    <source>
        <dbReference type="SAM" id="SignalP"/>
    </source>
</evidence>
<feature type="binding site" evidence="4">
    <location>
        <position position="250"/>
    </location>
    <ligand>
        <name>substrate</name>
    </ligand>
</feature>
<feature type="domain" description="DUF2264" evidence="6">
    <location>
        <begin position="406"/>
        <end position="766"/>
    </location>
</feature>
<dbReference type="GO" id="GO:0052757">
    <property type="term" value="F:chondroitin hydrolase activity"/>
    <property type="evidence" value="ECO:0007669"/>
    <property type="project" value="TreeGrafter"/>
</dbReference>
<dbReference type="Pfam" id="PF10022">
    <property type="entry name" value="DUF2264"/>
    <property type="match status" value="1"/>
</dbReference>
<dbReference type="Pfam" id="PF07470">
    <property type="entry name" value="Glyco_hydro_88"/>
    <property type="match status" value="1"/>
</dbReference>
<keyword evidence="5" id="KW-0732">Signal</keyword>
<gene>
    <name evidence="7" type="ORF">DW712_19195</name>
</gene>
<evidence type="ECO:0000313" key="7">
    <source>
        <dbReference type="EMBL" id="RHE89216.1"/>
    </source>
</evidence>
<evidence type="ECO:0000259" key="6">
    <source>
        <dbReference type="Pfam" id="PF10022"/>
    </source>
</evidence>
<comment type="similarity">
    <text evidence="2">Belongs to the glycosyl hydrolase 88 family.</text>
</comment>
<feature type="binding site" evidence="4">
    <location>
        <position position="119"/>
    </location>
    <ligand>
        <name>substrate</name>
    </ligand>
</feature>
<accession>A0A414L3H8</accession>
<organism evidence="7 8">
    <name type="scientific">Bacteroides intestinalis</name>
    <dbReference type="NCBI Taxonomy" id="329854"/>
    <lineage>
        <taxon>Bacteria</taxon>
        <taxon>Pseudomonadati</taxon>
        <taxon>Bacteroidota</taxon>
        <taxon>Bacteroidia</taxon>
        <taxon>Bacteroidales</taxon>
        <taxon>Bacteroidaceae</taxon>
        <taxon>Bacteroides</taxon>
    </lineage>
</organism>
<dbReference type="InterPro" id="IPR049349">
    <property type="entry name" value="DUF2264_N"/>
</dbReference>
<evidence type="ECO:0000313" key="8">
    <source>
        <dbReference type="Proteomes" id="UP000285650"/>
    </source>
</evidence>
<dbReference type="InterPro" id="IPR052369">
    <property type="entry name" value="UG_Glycosaminoglycan_Hydrolase"/>
</dbReference>
<dbReference type="PANTHER" id="PTHR36845">
    <property type="entry name" value="HYDROLASE, PUTATIVE (AFU_ORTHOLOGUE AFUA_7G05090)-RELATED"/>
    <property type="match status" value="1"/>
</dbReference>
<feature type="chain" id="PRO_5019235122" evidence="5">
    <location>
        <begin position="23"/>
        <end position="783"/>
    </location>
</feature>
<dbReference type="InterPro" id="IPR010905">
    <property type="entry name" value="Glyco_hydro_88"/>
</dbReference>